<evidence type="ECO:0000256" key="4">
    <source>
        <dbReference type="ARBA" id="ARBA00022603"/>
    </source>
</evidence>
<sequence length="157" mass="17846">MDKEFKGYYRSPIGIIEILAKDKGIFSINFVDNLSESVTNDLILNCITQLDDYFKGLRKDFDIDMFYNKGTPFQIKVWNALKTIPYGCTCSYKEIACKIKNEKSVRAVGGANNKNNLAIIIPCHRVIGSNGNLIGYNGGLWKKQWLLNHEGKFKNLL</sequence>
<feature type="domain" description="Methylated-DNA-[protein]-cysteine S-methyltransferase DNA binding" evidence="10">
    <location>
        <begin position="72"/>
        <end position="151"/>
    </location>
</feature>
<dbReference type="Pfam" id="PF02870">
    <property type="entry name" value="Methyltransf_1N"/>
    <property type="match status" value="1"/>
</dbReference>
<dbReference type="GO" id="GO:0032259">
    <property type="term" value="P:methylation"/>
    <property type="evidence" value="ECO:0007669"/>
    <property type="project" value="UniProtKB-KW"/>
</dbReference>
<feature type="domain" description="Methylguanine DNA methyltransferase ribonuclease-like" evidence="11">
    <location>
        <begin position="6"/>
        <end position="63"/>
    </location>
</feature>
<dbReference type="PANTHER" id="PTHR10815:SF13">
    <property type="entry name" value="METHYLATED-DNA--PROTEIN-CYSTEINE METHYLTRANSFERASE"/>
    <property type="match status" value="1"/>
</dbReference>
<dbReference type="OrthoDB" id="9802228at2"/>
<evidence type="ECO:0000256" key="5">
    <source>
        <dbReference type="ARBA" id="ARBA00022679"/>
    </source>
</evidence>
<dbReference type="InterPro" id="IPR023546">
    <property type="entry name" value="MGMT"/>
</dbReference>
<dbReference type="Gene3D" id="1.10.10.10">
    <property type="entry name" value="Winged helix-like DNA-binding domain superfamily/Winged helix DNA-binding domain"/>
    <property type="match status" value="1"/>
</dbReference>
<dbReference type="RefSeq" id="WP_104409573.1">
    <property type="nucleotide sequence ID" value="NZ_PTIS01000004.1"/>
</dbReference>
<evidence type="ECO:0000256" key="9">
    <source>
        <dbReference type="HAMAP-Rule" id="MF_00772"/>
    </source>
</evidence>
<protein>
    <recommendedName>
        <fullName evidence="9">Methylated-DNA--protein-cysteine methyltransferase</fullName>
        <ecNumber evidence="9">2.1.1.63</ecNumber>
    </recommendedName>
    <alternativeName>
        <fullName evidence="9">6-O-methylguanine-DNA methyltransferase</fullName>
        <shortName evidence="9">MGMT</shortName>
    </alternativeName>
    <alternativeName>
        <fullName evidence="9">O-6-methylguanine-DNA-alkyltransferase</fullName>
    </alternativeName>
</protein>
<name>A0A2S6FZ58_9CLOT</name>
<dbReference type="InterPro" id="IPR036631">
    <property type="entry name" value="MGMT_N_sf"/>
</dbReference>
<comment type="catalytic activity">
    <reaction evidence="1 9">
        <text>a 4-O-methyl-thymidine in DNA + L-cysteinyl-[protein] = a thymidine in DNA + S-methyl-L-cysteinyl-[protein]</text>
        <dbReference type="Rhea" id="RHEA:53428"/>
        <dbReference type="Rhea" id="RHEA-COMP:10131"/>
        <dbReference type="Rhea" id="RHEA-COMP:10132"/>
        <dbReference type="Rhea" id="RHEA-COMP:13555"/>
        <dbReference type="Rhea" id="RHEA-COMP:13556"/>
        <dbReference type="ChEBI" id="CHEBI:29950"/>
        <dbReference type="ChEBI" id="CHEBI:82612"/>
        <dbReference type="ChEBI" id="CHEBI:137386"/>
        <dbReference type="ChEBI" id="CHEBI:137387"/>
        <dbReference type="EC" id="2.1.1.63"/>
    </reaction>
</comment>
<comment type="caution">
    <text evidence="12">The sequence shown here is derived from an EMBL/GenBank/DDBJ whole genome shotgun (WGS) entry which is preliminary data.</text>
</comment>
<dbReference type="GO" id="GO:0005737">
    <property type="term" value="C:cytoplasm"/>
    <property type="evidence" value="ECO:0007669"/>
    <property type="project" value="UniProtKB-SubCell"/>
</dbReference>
<evidence type="ECO:0000313" key="13">
    <source>
        <dbReference type="Proteomes" id="UP000239863"/>
    </source>
</evidence>
<dbReference type="SUPFAM" id="SSF46767">
    <property type="entry name" value="Methylated DNA-protein cysteine methyltransferase, C-terminal domain"/>
    <property type="match status" value="1"/>
</dbReference>
<dbReference type="InterPro" id="IPR001497">
    <property type="entry name" value="MethylDNA_cys_MeTrfase_AS"/>
</dbReference>
<dbReference type="SUPFAM" id="SSF53155">
    <property type="entry name" value="Methylated DNA-protein cysteine methyltransferase domain"/>
    <property type="match status" value="1"/>
</dbReference>
<comment type="miscellaneous">
    <text evidence="9">This enzyme catalyzes only one turnover and therefore is not strictly catalytic. According to one definition, an enzyme is a biocatalyst that acts repeatedly and over many reaction cycles.</text>
</comment>
<accession>A0A2S6FZ58</accession>
<organism evidence="12 13">
    <name type="scientific">Clostridium algidicarnis DSM 15099</name>
    <dbReference type="NCBI Taxonomy" id="1121295"/>
    <lineage>
        <taxon>Bacteria</taxon>
        <taxon>Bacillati</taxon>
        <taxon>Bacillota</taxon>
        <taxon>Clostridia</taxon>
        <taxon>Eubacteriales</taxon>
        <taxon>Clostridiaceae</taxon>
        <taxon>Clostridium</taxon>
    </lineage>
</organism>
<evidence type="ECO:0000256" key="7">
    <source>
        <dbReference type="ARBA" id="ARBA00023204"/>
    </source>
</evidence>
<comment type="subcellular location">
    <subcellularLocation>
        <location evidence="9">Cytoplasm</location>
    </subcellularLocation>
</comment>
<evidence type="ECO:0000256" key="3">
    <source>
        <dbReference type="ARBA" id="ARBA00022490"/>
    </source>
</evidence>
<dbReference type="Gene3D" id="3.30.160.70">
    <property type="entry name" value="Methylated DNA-protein cysteine methyltransferase domain"/>
    <property type="match status" value="1"/>
</dbReference>
<dbReference type="AlphaFoldDB" id="A0A2S6FZ58"/>
<dbReference type="InterPro" id="IPR036217">
    <property type="entry name" value="MethylDNA_cys_MeTrfase_DNAb"/>
</dbReference>
<keyword evidence="3 9" id="KW-0963">Cytoplasm</keyword>
<evidence type="ECO:0000259" key="10">
    <source>
        <dbReference type="Pfam" id="PF01035"/>
    </source>
</evidence>
<dbReference type="EC" id="2.1.1.63" evidence="9"/>
<dbReference type="InterPro" id="IPR008332">
    <property type="entry name" value="MethylG_MeTrfase_N"/>
</dbReference>
<dbReference type="EMBL" id="PTIS01000004">
    <property type="protein sequence ID" value="PPK48869.1"/>
    <property type="molecule type" value="Genomic_DNA"/>
</dbReference>
<dbReference type="GO" id="GO:0006307">
    <property type="term" value="P:DNA alkylation repair"/>
    <property type="evidence" value="ECO:0007669"/>
    <property type="project" value="UniProtKB-UniRule"/>
</dbReference>
<dbReference type="STRING" id="37659.GCA_000703125_00771"/>
<comment type="similarity">
    <text evidence="2 9">Belongs to the MGMT family.</text>
</comment>
<keyword evidence="4 9" id="KW-0489">Methyltransferase</keyword>
<comment type="function">
    <text evidence="9">Involved in the cellular defense against the biological effects of O6-methylguanine (O6-MeG) and O4-methylthymine (O4-MeT) in DNA. Repairs the methylated nucleobase in DNA by stoichiometrically transferring the methyl group to a cysteine residue in the enzyme. This is a suicide reaction: the enzyme is irreversibly inactivated.</text>
</comment>
<dbReference type="InterPro" id="IPR014048">
    <property type="entry name" value="MethylDNA_cys_MeTrfase_DNA-bd"/>
</dbReference>
<keyword evidence="5 9" id="KW-0808">Transferase</keyword>
<feature type="active site" description="Nucleophile; methyl group acceptor" evidence="9">
    <location>
        <position position="123"/>
    </location>
</feature>
<dbReference type="CDD" id="cd06445">
    <property type="entry name" value="ATase"/>
    <property type="match status" value="1"/>
</dbReference>
<keyword evidence="6 9" id="KW-0227">DNA damage</keyword>
<evidence type="ECO:0000313" key="12">
    <source>
        <dbReference type="EMBL" id="PPK48869.1"/>
    </source>
</evidence>
<evidence type="ECO:0000256" key="6">
    <source>
        <dbReference type="ARBA" id="ARBA00022763"/>
    </source>
</evidence>
<dbReference type="NCBIfam" id="TIGR00589">
    <property type="entry name" value="ogt"/>
    <property type="match status" value="1"/>
</dbReference>
<dbReference type="HAMAP" id="MF_00772">
    <property type="entry name" value="OGT"/>
    <property type="match status" value="1"/>
</dbReference>
<comment type="catalytic activity">
    <reaction evidence="8 9">
        <text>a 6-O-methyl-2'-deoxyguanosine in DNA + L-cysteinyl-[protein] = S-methyl-L-cysteinyl-[protein] + a 2'-deoxyguanosine in DNA</text>
        <dbReference type="Rhea" id="RHEA:24000"/>
        <dbReference type="Rhea" id="RHEA-COMP:10131"/>
        <dbReference type="Rhea" id="RHEA-COMP:10132"/>
        <dbReference type="Rhea" id="RHEA-COMP:11367"/>
        <dbReference type="Rhea" id="RHEA-COMP:11368"/>
        <dbReference type="ChEBI" id="CHEBI:29950"/>
        <dbReference type="ChEBI" id="CHEBI:82612"/>
        <dbReference type="ChEBI" id="CHEBI:85445"/>
        <dbReference type="ChEBI" id="CHEBI:85448"/>
        <dbReference type="EC" id="2.1.1.63"/>
    </reaction>
</comment>
<dbReference type="FunFam" id="1.10.10.10:FF:000214">
    <property type="entry name" value="Methylated-DNA--protein-cysteine methyltransferase"/>
    <property type="match status" value="1"/>
</dbReference>
<evidence type="ECO:0000256" key="1">
    <source>
        <dbReference type="ARBA" id="ARBA00001286"/>
    </source>
</evidence>
<dbReference type="GO" id="GO:0003908">
    <property type="term" value="F:methylated-DNA-[protein]-cysteine S-methyltransferase activity"/>
    <property type="evidence" value="ECO:0007669"/>
    <property type="project" value="UniProtKB-UniRule"/>
</dbReference>
<dbReference type="Pfam" id="PF01035">
    <property type="entry name" value="DNA_binding_1"/>
    <property type="match status" value="1"/>
</dbReference>
<gene>
    <name evidence="12" type="ORF">BD821_104141</name>
</gene>
<dbReference type="InterPro" id="IPR036388">
    <property type="entry name" value="WH-like_DNA-bd_sf"/>
</dbReference>
<evidence type="ECO:0000256" key="2">
    <source>
        <dbReference type="ARBA" id="ARBA00008711"/>
    </source>
</evidence>
<keyword evidence="7 9" id="KW-0234">DNA repair</keyword>
<evidence type="ECO:0000259" key="11">
    <source>
        <dbReference type="Pfam" id="PF02870"/>
    </source>
</evidence>
<evidence type="ECO:0000256" key="8">
    <source>
        <dbReference type="ARBA" id="ARBA00049348"/>
    </source>
</evidence>
<dbReference type="Proteomes" id="UP000239863">
    <property type="component" value="Unassembled WGS sequence"/>
</dbReference>
<dbReference type="PROSITE" id="PS00374">
    <property type="entry name" value="MGMT"/>
    <property type="match status" value="1"/>
</dbReference>
<proteinExistence type="inferred from homology"/>
<reference evidence="12 13" key="1">
    <citation type="submission" date="2018-02" db="EMBL/GenBank/DDBJ databases">
        <title>Genomic Encyclopedia of Archaeal and Bacterial Type Strains, Phase II (KMG-II): from individual species to whole genera.</title>
        <authorList>
            <person name="Goeker M."/>
        </authorList>
    </citation>
    <scope>NUCLEOTIDE SEQUENCE [LARGE SCALE GENOMIC DNA]</scope>
    <source>
        <strain evidence="12 13">DSM 15099</strain>
    </source>
</reference>
<dbReference type="PANTHER" id="PTHR10815">
    <property type="entry name" value="METHYLATED-DNA--PROTEIN-CYSTEINE METHYLTRANSFERASE"/>
    <property type="match status" value="1"/>
</dbReference>